<dbReference type="CDD" id="cd00299">
    <property type="entry name" value="GST_C_family"/>
    <property type="match status" value="1"/>
</dbReference>
<dbReference type="InterPro" id="IPR036282">
    <property type="entry name" value="Glutathione-S-Trfase_C_sf"/>
</dbReference>
<dbReference type="EMBL" id="CAIIXF020000009">
    <property type="protein sequence ID" value="CAH1795528.1"/>
    <property type="molecule type" value="Genomic_DNA"/>
</dbReference>
<dbReference type="PROSITE" id="PS50405">
    <property type="entry name" value="GST_CTER"/>
    <property type="match status" value="1"/>
</dbReference>
<dbReference type="Proteomes" id="UP000749559">
    <property type="component" value="Unassembled WGS sequence"/>
</dbReference>
<evidence type="ECO:0000313" key="1">
    <source>
        <dbReference type="EMBL" id="CAH1795528.1"/>
    </source>
</evidence>
<name>A0A8J1U792_OWEFU</name>
<sequence length="435" mass="50598">MASKKDYRVPLRSQDLNVYILDISYFSGKLEAYLKYKGIDFKRIELQWDDWATTIAEKTGLMQVPVIHDTVADVWLRDTTPIIELFEADEGLSKIATGVLPDCPVQRFVSRLLEDFADEWMWRPALYYRWGFKTDRDLYARRFCVDFLTNAYKGLVPEFIAKDSIIRRQVNDYIYMDGIRDEATKANTEQLYLDVLDILQMHFEKHQYVLGSQPTMADFGIFASMFRHFSLDPTPAKIMRQRGPAVYEWVARMWNVKNQGPGSPRVSAPDGDIPDTLYPLFDIISDQYLPYLNANAVAFKNNKTKFDFTVGDACYKFNVVPYRVWCREKLQDHFNDMSSDDQNAVRIFLEKRNCFKELFSDGIIRSNKDHNGADPPFCREKNYNLMEKVKMYTGGTPWHESQESLPNSFFMVCTVVCLILGLIFFGLGMLLELTD</sequence>
<accession>A0A8J1U792</accession>
<reference evidence="1" key="1">
    <citation type="submission" date="2022-03" db="EMBL/GenBank/DDBJ databases">
        <authorList>
            <person name="Martin C."/>
        </authorList>
    </citation>
    <scope>NUCLEOTIDE SEQUENCE</scope>
</reference>
<dbReference type="AlphaFoldDB" id="A0A8J1U792"/>
<dbReference type="SUPFAM" id="SSF52833">
    <property type="entry name" value="Thioredoxin-like"/>
    <property type="match status" value="1"/>
</dbReference>
<organism evidence="1 2">
    <name type="scientific">Owenia fusiformis</name>
    <name type="common">Polychaete worm</name>
    <dbReference type="NCBI Taxonomy" id="6347"/>
    <lineage>
        <taxon>Eukaryota</taxon>
        <taxon>Metazoa</taxon>
        <taxon>Spiralia</taxon>
        <taxon>Lophotrochozoa</taxon>
        <taxon>Annelida</taxon>
        <taxon>Polychaeta</taxon>
        <taxon>Sedentaria</taxon>
        <taxon>Canalipalpata</taxon>
        <taxon>Sabellida</taxon>
        <taxon>Oweniida</taxon>
        <taxon>Oweniidae</taxon>
        <taxon>Owenia</taxon>
    </lineage>
</organism>
<dbReference type="InterPro" id="IPR004045">
    <property type="entry name" value="Glutathione_S-Trfase_N"/>
</dbReference>
<protein>
    <submittedName>
        <fullName evidence="1">Uncharacterized protein</fullName>
    </submittedName>
</protein>
<dbReference type="SUPFAM" id="SSF47616">
    <property type="entry name" value="GST C-terminal domain-like"/>
    <property type="match status" value="1"/>
</dbReference>
<dbReference type="InterPro" id="IPR036249">
    <property type="entry name" value="Thioredoxin-like_sf"/>
</dbReference>
<gene>
    <name evidence="1" type="ORF">OFUS_LOCUS20059</name>
</gene>
<keyword evidence="2" id="KW-1185">Reference proteome</keyword>
<dbReference type="Pfam" id="PF13417">
    <property type="entry name" value="GST_N_3"/>
    <property type="match status" value="1"/>
</dbReference>
<dbReference type="Pfam" id="PF00043">
    <property type="entry name" value="GST_C"/>
    <property type="match status" value="1"/>
</dbReference>
<evidence type="ECO:0000313" key="2">
    <source>
        <dbReference type="Proteomes" id="UP000749559"/>
    </source>
</evidence>
<dbReference type="Gene3D" id="1.20.1050.10">
    <property type="match status" value="1"/>
</dbReference>
<dbReference type="InterPro" id="IPR004046">
    <property type="entry name" value="GST_C"/>
</dbReference>
<proteinExistence type="predicted"/>
<dbReference type="CDD" id="cd00570">
    <property type="entry name" value="GST_N_family"/>
    <property type="match status" value="1"/>
</dbReference>
<dbReference type="InterPro" id="IPR010987">
    <property type="entry name" value="Glutathione-S-Trfase_C-like"/>
</dbReference>
<dbReference type="OrthoDB" id="4951845at2759"/>
<comment type="caution">
    <text evidence="1">The sequence shown here is derived from an EMBL/GenBank/DDBJ whole genome shotgun (WGS) entry which is preliminary data.</text>
</comment>